<evidence type="ECO:0000313" key="4">
    <source>
        <dbReference type="Proteomes" id="UP000675881"/>
    </source>
</evidence>
<organism evidence="3 4">
    <name type="scientific">Lepeophtheirus salmonis</name>
    <name type="common">Salmon louse</name>
    <name type="synonym">Caligus salmonis</name>
    <dbReference type="NCBI Taxonomy" id="72036"/>
    <lineage>
        <taxon>Eukaryota</taxon>
        <taxon>Metazoa</taxon>
        <taxon>Ecdysozoa</taxon>
        <taxon>Arthropoda</taxon>
        <taxon>Crustacea</taxon>
        <taxon>Multicrustacea</taxon>
        <taxon>Hexanauplia</taxon>
        <taxon>Copepoda</taxon>
        <taxon>Siphonostomatoida</taxon>
        <taxon>Caligidae</taxon>
        <taxon>Lepeophtheirus</taxon>
    </lineage>
</organism>
<feature type="coiled-coil region" evidence="1">
    <location>
        <begin position="1337"/>
        <end position="1412"/>
    </location>
</feature>
<feature type="coiled-coil region" evidence="1">
    <location>
        <begin position="990"/>
        <end position="1307"/>
    </location>
</feature>
<reference evidence="3" key="1">
    <citation type="submission" date="2021-02" db="EMBL/GenBank/DDBJ databases">
        <authorList>
            <person name="Bekaert M."/>
        </authorList>
    </citation>
    <scope>NUCLEOTIDE SEQUENCE</scope>
    <source>
        <strain evidence="3">IoA-00</strain>
    </source>
</reference>
<feature type="region of interest" description="Disordered" evidence="2">
    <location>
        <begin position="1897"/>
        <end position="1921"/>
    </location>
</feature>
<evidence type="ECO:0000256" key="2">
    <source>
        <dbReference type="SAM" id="MobiDB-lite"/>
    </source>
</evidence>
<feature type="coiled-coil region" evidence="1">
    <location>
        <begin position="193"/>
        <end position="352"/>
    </location>
</feature>
<feature type="region of interest" description="Disordered" evidence="2">
    <location>
        <begin position="1619"/>
        <end position="1660"/>
    </location>
</feature>
<keyword evidence="4" id="KW-1185">Reference proteome</keyword>
<protein>
    <submittedName>
        <fullName evidence="3">(salmon louse) hypothetical protein</fullName>
    </submittedName>
</protein>
<keyword evidence="1" id="KW-0175">Coiled coil</keyword>
<feature type="region of interest" description="Disordered" evidence="2">
    <location>
        <begin position="1749"/>
        <end position="1871"/>
    </location>
</feature>
<feature type="compositionally biased region" description="Basic residues" evidence="2">
    <location>
        <begin position="1785"/>
        <end position="1798"/>
    </location>
</feature>
<dbReference type="EMBL" id="HG994585">
    <property type="protein sequence ID" value="CAF2965402.1"/>
    <property type="molecule type" value="Genomic_DNA"/>
</dbReference>
<feature type="compositionally biased region" description="Polar residues" evidence="2">
    <location>
        <begin position="1824"/>
        <end position="1837"/>
    </location>
</feature>
<evidence type="ECO:0000256" key="1">
    <source>
        <dbReference type="SAM" id="Coils"/>
    </source>
</evidence>
<dbReference type="OrthoDB" id="2436455at2759"/>
<feature type="coiled-coil region" evidence="1">
    <location>
        <begin position="1462"/>
        <end position="1618"/>
    </location>
</feature>
<feature type="compositionally biased region" description="Polar residues" evidence="2">
    <location>
        <begin position="1751"/>
        <end position="1761"/>
    </location>
</feature>
<accession>A0A7R8H9Z7</accession>
<feature type="compositionally biased region" description="Basic and acidic residues" evidence="2">
    <location>
        <begin position="1806"/>
        <end position="1820"/>
    </location>
</feature>
<gene>
    <name evidence="3" type="ORF">LSAA_12142</name>
</gene>
<feature type="compositionally biased region" description="Low complexity" evidence="2">
    <location>
        <begin position="1854"/>
        <end position="1870"/>
    </location>
</feature>
<feature type="coiled-coil region" evidence="1">
    <location>
        <begin position="527"/>
        <end position="575"/>
    </location>
</feature>
<feature type="coiled-coil region" evidence="1">
    <location>
        <begin position="615"/>
        <end position="722"/>
    </location>
</feature>
<dbReference type="Proteomes" id="UP000675881">
    <property type="component" value="Chromosome 6"/>
</dbReference>
<sequence>MGSFKSSLESLSTSLNLSWGNGDFIEWIIDGISESKGTIAADSTIGKAIKILEGSFPPDVLMNPEYGDSEITYLRISLFMAYFASVKHGWQPIKRALLGLKVQDQRAIEKMFSLILEEKWDDPLFNESQEFDVIEVSKPLPCPTTPINRFRKMKTRSSPSTFHFSPNSSAHFPLKDFFTSPVTAQISKYQKIAEEKTKLLRATRLELDQEKLETFNLARERVELIKQRKTLRKSLESARANLYSKQLSDENEGDLELSSGLLQKRLAERKDYENRVAGLEEQLRDVIDDRNELMSKVESQNSKLREKSIANTKFESRVIELQTSLNSEKELNRDLVDKCEDLEAQVFELREILDSKRSALDNMNQPPNLFGNTNGSSWSIFPSASIGDISIDDHLVSMGSLPLLQGENMADTLVIPQLEEKLSITTEQLDECRYRLLKLEEECHTERVEYERLEIQLSSANQSNSEYKNSLKKLSQLNEELRVECQSQQKNNEEIIAERDSLSKSQVSLNEKYIKLEEDFHSGRLENQRLEIQLSTANQNNSEYKTSLQDLNQANDELRIKCQSLRKNNEEILVERDSLSKSQMLLNEELLKLKKEHDAEFGNIQARLSTANQSNSEYKTSLQNLSHINEELRIECQSIRNNNEEILVERDSFAKSQMQLNEELLKLKEEHAECRNIRAQLSTSNQSNIKFKALVQHLSEANEELSTKCKSVKEMYEELLIKHDTFSKSNVLLNPKNEELNQVPSLIKIESCSNILSNSVGSLFDEVIETPQKWIEFKSLIHCVINEVKDMITSQRKDEKMGSMFENSKDNLEIESLIKKIDDIEAQFINSENGYLLNGLNEEPLLTNSLDVRMELKNKMEEESKAFQSKILSMEVEKCQIIRKLEIITSENKDLMDKIQVKDEKIHVLVNAMEENASDLRAHRLEIQSMQKSLKELDQSKESQIMCYEIKLNELFYQLNNMKVSFDEHHTEYNLELGKTNDLFDELNSKNIELNDLKKYYSNLKKLNDEKEDKILDKLRKSVEVQENSEKMYNDAVENTSLLKDEYENNIFNLKEDLKKQIKDNQSIKVKVREIESAHTLQLSELHRQISDLSSINKDLKNKHDVVEKKYVSNQNNLNSMNNLLSDLERQIAQSQKNLEETKVQNRALECKLSNMSEESLQKESKLNSLVDQHKRKLQILESENSNIHFEINKLKELNLDLEQSRTKHEHELQVIQVELSRKSEELNSVTSEFKTKWENKENELIENMRLLEKEQIHITDLKKDLSQQEAANLSLKKNMDDQAYELDNKKAKVRAFENEVHNLKISQEEDQRIHRKEIESLDTKFKVETDLLNTKVYELNKRLEFKVEELNEVKRKLSSLLDAKFSIAFENHMSSSSLQESKEISDVNRMINVLESERLQLKQELDTMKHVNSEKKEVVHQKTIVAACTSVYESTREEATLGEIFGDEIIKMRNEMEIKSRNELAAQKARYETRIKVVAENISRQYKDKFEQIVKLKNAEIEEAKKTGSHRANEFEYKYRSAINKTNELSNKLDETTSEFVALVKKYTATKNVILRLKEENETLSKEIKNANTIDAIKKSLEVEQLKSELKKIKLENRQLSVQFSAAETNIRQLQKNLESNSEHSGNHSIFKVPSLPHKDTPGRAKSGRTRSEIHIHSRRPPCGSGVLFNIDDEDGESFSNSYLAESIDKSLSNDKDRLSELMRRNVLQPAHLKSSYPVETQFYNTDSFKESDLMEGGKTERLLSVTLGPEQSSSNSSINKPLRPHSIIGAYDSNAPSSPSPVSRKRQKGSFHRHSFHSNTYFIRNEDEGSPRNKEIKVSEVLANSQTKPSSFTHSESSKNEEPRISLSDETLSLPSVSSSTSSLPKSPNFNKTLKSLLVHTPFKLKRVVRGAMKKKKSYNIQQKDHDEGISSAESQGSGAGGGVLLAFSPLVIKKKTLSKKKLGKKKQ</sequence>
<evidence type="ECO:0000313" key="3">
    <source>
        <dbReference type="EMBL" id="CAF2965402.1"/>
    </source>
</evidence>
<name>A0A7R8H9Z7_LEPSM</name>
<proteinExistence type="predicted"/>
<feature type="coiled-coil region" evidence="1">
    <location>
        <begin position="422"/>
        <end position="498"/>
    </location>
</feature>